<proteinExistence type="predicted"/>
<organism evidence="2 3">
    <name type="scientific">Brassica cretica</name>
    <name type="common">Mustard</name>
    <dbReference type="NCBI Taxonomy" id="69181"/>
    <lineage>
        <taxon>Eukaryota</taxon>
        <taxon>Viridiplantae</taxon>
        <taxon>Streptophyta</taxon>
        <taxon>Embryophyta</taxon>
        <taxon>Tracheophyta</taxon>
        <taxon>Spermatophyta</taxon>
        <taxon>Magnoliopsida</taxon>
        <taxon>eudicotyledons</taxon>
        <taxon>Gunneridae</taxon>
        <taxon>Pentapetalae</taxon>
        <taxon>rosids</taxon>
        <taxon>malvids</taxon>
        <taxon>Brassicales</taxon>
        <taxon>Brassicaceae</taxon>
        <taxon>Brassiceae</taxon>
        <taxon>Brassica</taxon>
    </lineage>
</organism>
<feature type="transmembrane region" description="Helical" evidence="1">
    <location>
        <begin position="151"/>
        <end position="173"/>
    </location>
</feature>
<sequence>MQLLSTPYMKKSSIKVTSKKKMGAWDREDHNKTGPKHIDLKSRGLSLVPISCTPIAYRDNSATTTGALRIEPLDIFDAFWNHGALASVTASSMGAKSENKNSVDFNSAIPGFVGIKRKQPGTQIEFIGVIQPSWEQWLNLRWKMSRRFQTLMLMLPNKFIISESYLTFTFYILAVVVPVLTAVTVFIINAIIVSVLIFFFYWFYMRPTKDCKTLTPSSCFIFFSTCFVSQKKKIRGR</sequence>
<gene>
    <name evidence="2" type="ORF">F2Q69_00023492</name>
</gene>
<protein>
    <submittedName>
        <fullName evidence="2">Uncharacterized protein</fullName>
    </submittedName>
</protein>
<dbReference type="EMBL" id="QGKX02001290">
    <property type="protein sequence ID" value="KAF3535380.1"/>
    <property type="molecule type" value="Genomic_DNA"/>
</dbReference>
<dbReference type="Proteomes" id="UP000712600">
    <property type="component" value="Unassembled WGS sequence"/>
</dbReference>
<evidence type="ECO:0000256" key="1">
    <source>
        <dbReference type="SAM" id="Phobius"/>
    </source>
</evidence>
<accession>A0A8S9Q203</accession>
<dbReference type="AlphaFoldDB" id="A0A8S9Q203"/>
<keyword evidence="1" id="KW-0812">Transmembrane</keyword>
<feature type="transmembrane region" description="Helical" evidence="1">
    <location>
        <begin position="179"/>
        <end position="204"/>
    </location>
</feature>
<evidence type="ECO:0000313" key="2">
    <source>
        <dbReference type="EMBL" id="KAF3535380.1"/>
    </source>
</evidence>
<reference evidence="2" key="1">
    <citation type="submission" date="2019-12" db="EMBL/GenBank/DDBJ databases">
        <title>Genome sequencing and annotation of Brassica cretica.</title>
        <authorList>
            <person name="Studholme D.J."/>
            <person name="Sarris P."/>
        </authorList>
    </citation>
    <scope>NUCLEOTIDE SEQUENCE</scope>
    <source>
        <strain evidence="2">PFS-109/04</strain>
        <tissue evidence="2">Leaf</tissue>
    </source>
</reference>
<keyword evidence="1" id="KW-0472">Membrane</keyword>
<comment type="caution">
    <text evidence="2">The sequence shown here is derived from an EMBL/GenBank/DDBJ whole genome shotgun (WGS) entry which is preliminary data.</text>
</comment>
<evidence type="ECO:0000313" key="3">
    <source>
        <dbReference type="Proteomes" id="UP000712600"/>
    </source>
</evidence>
<name>A0A8S9Q203_BRACR</name>
<keyword evidence="1" id="KW-1133">Transmembrane helix</keyword>